<dbReference type="InterPro" id="IPR019659">
    <property type="entry name" value="DUF2514"/>
</dbReference>
<organism evidence="2 3">
    <name type="scientific">Escherichia coli O1:K1 / APEC</name>
    <dbReference type="NCBI Taxonomy" id="405955"/>
    <lineage>
        <taxon>Bacteria</taxon>
        <taxon>Pseudomonadati</taxon>
        <taxon>Pseudomonadota</taxon>
        <taxon>Gammaproteobacteria</taxon>
        <taxon>Enterobacterales</taxon>
        <taxon>Enterobacteriaceae</taxon>
        <taxon>Escherichia</taxon>
    </lineage>
</organism>
<dbReference type="Pfam" id="PF10721">
    <property type="entry name" value="DUF2514"/>
    <property type="match status" value="1"/>
</dbReference>
<feature type="compositionally biased region" description="Basic and acidic residues" evidence="1">
    <location>
        <begin position="47"/>
        <end position="73"/>
    </location>
</feature>
<reference evidence="2 3" key="1">
    <citation type="journal article" date="2007" name="J. Bacteriol.">
        <title>The genome sequence of avian pathogenic Escherichia coli strain O1:K1:H7 shares strong similarities with human extraintestinal pathogenic E. coli genomes.</title>
        <authorList>
            <person name="Johnson T.J."/>
            <person name="Kariyawasam S."/>
            <person name="Wannemuehler Y."/>
            <person name="Mangiamele P."/>
            <person name="Johnson S.J."/>
            <person name="Doetkott C."/>
            <person name="Skyberg J.A."/>
            <person name="Lynne A.M."/>
            <person name="Johnson J.R."/>
            <person name="Nolan L.K."/>
        </authorList>
    </citation>
    <scope>NUCLEOTIDE SEQUENCE [LARGE SCALE GENOMIC DNA]</scope>
    <source>
        <strain evidence="2">APEC O1</strain>
    </source>
</reference>
<dbReference type="AlphaFoldDB" id="A0A0H2Z197"/>
<evidence type="ECO:0000256" key="1">
    <source>
        <dbReference type="SAM" id="MobiDB-lite"/>
    </source>
</evidence>
<dbReference type="Proteomes" id="UP000008216">
    <property type="component" value="Chromosome"/>
</dbReference>
<accession>A0A0H2Z197</accession>
<dbReference type="HOGENOM" id="CLU_1608350_0_0_6"/>
<evidence type="ECO:0000313" key="2">
    <source>
        <dbReference type="EMBL" id="ABJ01890.1"/>
    </source>
</evidence>
<protein>
    <submittedName>
        <fullName evidence="2">Phage lysis protein</fullName>
    </submittedName>
</protein>
<name>A0A0H2Z197_ECOK1</name>
<sequence>MILTFVKAYWKQLLIVLMLAALFIVGVVAWNIHGSRQYDAGYAQAQEDQKQADDKARSQRDQEKTQIEREAQSRIDVARVDAEHANAAADSLRAELDKTKRLAEHYTGSFPTGTPASKVIGVLADMLEESNRVYNATAAEAEKYRIAGESCEQQYDSLKKQKSWH</sequence>
<feature type="region of interest" description="Disordered" evidence="1">
    <location>
        <begin position="45"/>
        <end position="73"/>
    </location>
</feature>
<keyword evidence="3" id="KW-1185">Reference proteome</keyword>
<dbReference type="RefSeq" id="WP_000604067.1">
    <property type="nucleotide sequence ID" value="NC_008563.1"/>
</dbReference>
<evidence type="ECO:0000313" key="3">
    <source>
        <dbReference type="Proteomes" id="UP000008216"/>
    </source>
</evidence>
<proteinExistence type="predicted"/>
<dbReference type="EMBL" id="CP000468">
    <property type="protein sequence ID" value="ABJ01890.1"/>
    <property type="molecule type" value="Genomic_DNA"/>
</dbReference>
<dbReference type="KEGG" id="ecv:APECO1_4062"/>
<gene>
    <name evidence="2" type="ORF">APECO1_4062</name>
</gene>